<evidence type="ECO:0000256" key="4">
    <source>
        <dbReference type="ARBA" id="ARBA00022989"/>
    </source>
</evidence>
<protein>
    <recommendedName>
        <fullName evidence="7">EamA domain-containing protein</fullName>
    </recommendedName>
</protein>
<feature type="transmembrane region" description="Helical" evidence="6">
    <location>
        <begin position="34"/>
        <end position="53"/>
    </location>
</feature>
<feature type="transmembrane region" description="Helical" evidence="6">
    <location>
        <begin position="119"/>
        <end position="137"/>
    </location>
</feature>
<feature type="transmembrane region" description="Helical" evidence="6">
    <location>
        <begin position="59"/>
        <end position="80"/>
    </location>
</feature>
<feature type="transmembrane region" description="Helical" evidence="6">
    <location>
        <begin position="233"/>
        <end position="255"/>
    </location>
</feature>
<keyword evidence="3 6" id="KW-0812">Transmembrane</keyword>
<dbReference type="Pfam" id="PF00892">
    <property type="entry name" value="EamA"/>
    <property type="match status" value="2"/>
</dbReference>
<evidence type="ECO:0000256" key="1">
    <source>
        <dbReference type="ARBA" id="ARBA00004141"/>
    </source>
</evidence>
<sequence length="317" mass="32645">MTVGTGDHRGNSLFSQGGWALYGVTEPSSVVRGVTLVSLSAAGFGLLPLLAIWGADSGLGVLTLLTLRFILTALVLPLLTQGDPLPRPTGRQFAALALLGFLFAVQSVLYLLALEHISPGLAVLIHYLYPVFVLVLSATLRHDRTATRIIPSLAVALIGLGLTVGPPGSFAGPGVLYALACSVVYAVYVVVGTRISPAVPPRQLTQWVVVFAAVSLALVAVPTGRFAMDFEPAGWAVIAAIAILSTAMPIALFFAGSATLGATRASIISMAEPVVGVLTAWVALGVGLSTLQLFGGTILLVGAAMSVRVPASPLRSE</sequence>
<dbReference type="GO" id="GO:0016020">
    <property type="term" value="C:membrane"/>
    <property type="evidence" value="ECO:0007669"/>
    <property type="project" value="UniProtKB-SubCell"/>
</dbReference>
<keyword evidence="5 6" id="KW-0472">Membrane</keyword>
<feature type="transmembrane region" description="Helical" evidence="6">
    <location>
        <begin position="174"/>
        <end position="192"/>
    </location>
</feature>
<feature type="transmembrane region" description="Helical" evidence="6">
    <location>
        <begin position="92"/>
        <end position="113"/>
    </location>
</feature>
<comment type="similarity">
    <text evidence="2">Belongs to the EamA transporter family.</text>
</comment>
<accession>A0A7K0CKJ0</accession>
<dbReference type="Proteomes" id="UP000466345">
    <property type="component" value="Unassembled WGS sequence"/>
</dbReference>
<organism evidence="8 9">
    <name type="scientific">Streptomyces smaragdinus</name>
    <dbReference type="NCBI Taxonomy" id="2585196"/>
    <lineage>
        <taxon>Bacteria</taxon>
        <taxon>Bacillati</taxon>
        <taxon>Actinomycetota</taxon>
        <taxon>Actinomycetes</taxon>
        <taxon>Kitasatosporales</taxon>
        <taxon>Streptomycetaceae</taxon>
        <taxon>Streptomyces</taxon>
    </lineage>
</organism>
<comment type="caution">
    <text evidence="8">The sequence shown here is derived from an EMBL/GenBank/DDBJ whole genome shotgun (WGS) entry which is preliminary data.</text>
</comment>
<feature type="transmembrane region" description="Helical" evidence="6">
    <location>
        <begin position="149"/>
        <end position="168"/>
    </location>
</feature>
<dbReference type="PANTHER" id="PTHR32322:SF2">
    <property type="entry name" value="EAMA DOMAIN-CONTAINING PROTEIN"/>
    <property type="match status" value="1"/>
</dbReference>
<dbReference type="SUPFAM" id="SSF103481">
    <property type="entry name" value="Multidrug resistance efflux transporter EmrE"/>
    <property type="match status" value="2"/>
</dbReference>
<evidence type="ECO:0000256" key="2">
    <source>
        <dbReference type="ARBA" id="ARBA00007362"/>
    </source>
</evidence>
<feature type="domain" description="EamA" evidence="7">
    <location>
        <begin position="32"/>
        <end position="164"/>
    </location>
</feature>
<keyword evidence="9" id="KW-1185">Reference proteome</keyword>
<evidence type="ECO:0000256" key="3">
    <source>
        <dbReference type="ARBA" id="ARBA00022692"/>
    </source>
</evidence>
<dbReference type="InterPro" id="IPR000620">
    <property type="entry name" value="EamA_dom"/>
</dbReference>
<dbReference type="InterPro" id="IPR050638">
    <property type="entry name" value="AA-Vitamin_Transporters"/>
</dbReference>
<name>A0A7K0CKJ0_9ACTN</name>
<dbReference type="InterPro" id="IPR037185">
    <property type="entry name" value="EmrE-like"/>
</dbReference>
<evidence type="ECO:0000313" key="8">
    <source>
        <dbReference type="EMBL" id="MQY14019.1"/>
    </source>
</evidence>
<dbReference type="OrthoDB" id="6119273at2"/>
<evidence type="ECO:0000256" key="6">
    <source>
        <dbReference type="SAM" id="Phobius"/>
    </source>
</evidence>
<comment type="subcellular location">
    <subcellularLocation>
        <location evidence="1">Membrane</location>
        <topology evidence="1">Multi-pass membrane protein</topology>
    </subcellularLocation>
</comment>
<reference evidence="8 9" key="1">
    <citation type="submission" date="2019-10" db="EMBL/GenBank/DDBJ databases">
        <title>Streptomyces smaragdinus sp. nov. and Streptomyces fabii sp. nov., isolated from the gut of fungus growing-termite Macrotermes natalensis.</title>
        <authorList>
            <person name="Schwitalla J."/>
            <person name="Benndorf R."/>
            <person name="Martin K."/>
            <person name="De Beer W."/>
            <person name="Kaster A.-K."/>
            <person name="Vollmers J."/>
            <person name="Poulsen M."/>
            <person name="Beemelmanns C."/>
        </authorList>
    </citation>
    <scope>NUCLEOTIDE SEQUENCE [LARGE SCALE GENOMIC DNA]</scope>
    <source>
        <strain evidence="8 9">RB5</strain>
    </source>
</reference>
<dbReference type="PANTHER" id="PTHR32322">
    <property type="entry name" value="INNER MEMBRANE TRANSPORTER"/>
    <property type="match status" value="1"/>
</dbReference>
<feature type="domain" description="EamA" evidence="7">
    <location>
        <begin position="173"/>
        <end position="307"/>
    </location>
</feature>
<feature type="transmembrane region" description="Helical" evidence="6">
    <location>
        <begin position="267"/>
        <end position="287"/>
    </location>
</feature>
<gene>
    <name evidence="8" type="ORF">SRB5_41800</name>
</gene>
<evidence type="ECO:0000313" key="9">
    <source>
        <dbReference type="Proteomes" id="UP000466345"/>
    </source>
</evidence>
<dbReference type="EMBL" id="WEGJ01000017">
    <property type="protein sequence ID" value="MQY14019.1"/>
    <property type="molecule type" value="Genomic_DNA"/>
</dbReference>
<proteinExistence type="inferred from homology"/>
<keyword evidence="4 6" id="KW-1133">Transmembrane helix</keyword>
<feature type="transmembrane region" description="Helical" evidence="6">
    <location>
        <begin position="204"/>
        <end position="221"/>
    </location>
</feature>
<dbReference type="AlphaFoldDB" id="A0A7K0CKJ0"/>
<evidence type="ECO:0000256" key="5">
    <source>
        <dbReference type="ARBA" id="ARBA00023136"/>
    </source>
</evidence>
<evidence type="ECO:0000259" key="7">
    <source>
        <dbReference type="Pfam" id="PF00892"/>
    </source>
</evidence>